<proteinExistence type="predicted"/>
<keyword evidence="2" id="KW-1185">Reference proteome</keyword>
<gene>
    <name evidence="1" type="ORF">BXY41_10452</name>
</gene>
<evidence type="ECO:0000313" key="1">
    <source>
        <dbReference type="EMBL" id="PPK81253.1"/>
    </source>
</evidence>
<dbReference type="AlphaFoldDB" id="A0A2S6HTT0"/>
<dbReference type="EMBL" id="PTJA01000004">
    <property type="protein sequence ID" value="PPK81253.1"/>
    <property type="molecule type" value="Genomic_DNA"/>
</dbReference>
<dbReference type="Proteomes" id="UP000237749">
    <property type="component" value="Unassembled WGS sequence"/>
</dbReference>
<dbReference type="RefSeq" id="WP_104436357.1">
    <property type="nucleotide sequence ID" value="NZ_PTJA01000004.1"/>
</dbReference>
<evidence type="ECO:0000313" key="2">
    <source>
        <dbReference type="Proteomes" id="UP000237749"/>
    </source>
</evidence>
<reference evidence="1 2" key="1">
    <citation type="submission" date="2018-02" db="EMBL/GenBank/DDBJ databases">
        <title>Genomic Encyclopedia of Archaeal and Bacterial Type Strains, Phase II (KMG-II): from individual species to whole genera.</title>
        <authorList>
            <person name="Goeker M."/>
        </authorList>
    </citation>
    <scope>NUCLEOTIDE SEQUENCE [LARGE SCALE GENOMIC DNA]</scope>
    <source>
        <strain evidence="1 2">DSM 3808</strain>
    </source>
</reference>
<dbReference type="OrthoDB" id="9768004at2"/>
<name>A0A2S6HTT0_9FIRM</name>
<organism evidence="1 2">
    <name type="scientific">Lacrimispora xylanisolvens</name>
    <dbReference type="NCBI Taxonomy" id="384636"/>
    <lineage>
        <taxon>Bacteria</taxon>
        <taxon>Bacillati</taxon>
        <taxon>Bacillota</taxon>
        <taxon>Clostridia</taxon>
        <taxon>Lachnospirales</taxon>
        <taxon>Lachnospiraceae</taxon>
        <taxon>Lacrimispora</taxon>
    </lineage>
</organism>
<protein>
    <submittedName>
        <fullName evidence="1">Uncharacterized protein</fullName>
    </submittedName>
</protein>
<accession>A0A2S6HTT0</accession>
<comment type="caution">
    <text evidence="1">The sequence shown here is derived from an EMBL/GenBank/DDBJ whole genome shotgun (WGS) entry which is preliminary data.</text>
</comment>
<sequence length="284" mass="32064">MKKKRVLLFMLIFALGIPLTSFGKIEQGHRKWGSKTLQKDGTYKLFSSYIKEDGNMARNEWIESISEGGVGVSIFEYYGDDGNILSNTTTPDGYLVNYEGRWYKNCPKATINVAQEGRIEQYGSVFFPFSYDGEIVRNDYLGINLNYGDKEYQEGFELDMDNYTCAGSYTAFSIISPAKVAAKLSTFPFDKSSDEAISGWVDDKDYAKITGSNVIHKEILVGGKLLKGYQIISTYPNDQRIFYTTRLFSPIPGGASWGIEISFQNPEDEEQLLNWLNAHMTVSK</sequence>